<keyword evidence="2" id="KW-1185">Reference proteome</keyword>
<dbReference type="EMBL" id="JACIEB010000001">
    <property type="protein sequence ID" value="MBB3980687.1"/>
    <property type="molecule type" value="Genomic_DNA"/>
</dbReference>
<name>A0A7W6GMP1_9SPHN</name>
<comment type="caution">
    <text evidence="1">The sequence shown here is derived from an EMBL/GenBank/DDBJ whole genome shotgun (WGS) entry which is preliminary data.</text>
</comment>
<accession>A0A7W6GMP1</accession>
<dbReference type="Proteomes" id="UP000552757">
    <property type="component" value="Unassembled WGS sequence"/>
</dbReference>
<organism evidence="1 2">
    <name type="scientific">Sphingobium fontiphilum</name>
    <dbReference type="NCBI Taxonomy" id="944425"/>
    <lineage>
        <taxon>Bacteria</taxon>
        <taxon>Pseudomonadati</taxon>
        <taxon>Pseudomonadota</taxon>
        <taxon>Alphaproteobacteria</taxon>
        <taxon>Sphingomonadales</taxon>
        <taxon>Sphingomonadaceae</taxon>
        <taxon>Sphingobium</taxon>
    </lineage>
</organism>
<proteinExistence type="predicted"/>
<gene>
    <name evidence="1" type="ORF">GGR44_000318</name>
</gene>
<dbReference type="AlphaFoldDB" id="A0A7W6GMP1"/>
<evidence type="ECO:0000313" key="2">
    <source>
        <dbReference type="Proteomes" id="UP000552757"/>
    </source>
</evidence>
<reference evidence="1 2" key="1">
    <citation type="submission" date="2020-08" db="EMBL/GenBank/DDBJ databases">
        <title>Genomic Encyclopedia of Type Strains, Phase IV (KMG-IV): sequencing the most valuable type-strain genomes for metagenomic binning, comparative biology and taxonomic classification.</title>
        <authorList>
            <person name="Goeker M."/>
        </authorList>
    </citation>
    <scope>NUCLEOTIDE SEQUENCE [LARGE SCALE GENOMIC DNA]</scope>
    <source>
        <strain evidence="1 2">DSM 29348</strain>
    </source>
</reference>
<protein>
    <submittedName>
        <fullName evidence="1">Uncharacterized protein</fullName>
    </submittedName>
</protein>
<evidence type="ECO:0000313" key="1">
    <source>
        <dbReference type="EMBL" id="MBB3980687.1"/>
    </source>
</evidence>
<sequence length="29" mass="3135">MMRIARDAKAGVAQLPAYIEVIANSAMNE</sequence>